<gene>
    <name evidence="3" type="ORF">H3H39_17210</name>
</gene>
<dbReference type="CDD" id="cd04765">
    <property type="entry name" value="HTH_MlrA-like_sg2"/>
    <property type="match status" value="1"/>
</dbReference>
<keyword evidence="1" id="KW-0238">DNA-binding</keyword>
<dbReference type="InterPro" id="IPR000551">
    <property type="entry name" value="MerR-type_HTH_dom"/>
</dbReference>
<dbReference type="GO" id="GO:0003677">
    <property type="term" value="F:DNA binding"/>
    <property type="evidence" value="ECO:0007669"/>
    <property type="project" value="UniProtKB-KW"/>
</dbReference>
<organism evidence="3 4">
    <name type="scientific">Rugamonas apoptosis</name>
    <dbReference type="NCBI Taxonomy" id="2758570"/>
    <lineage>
        <taxon>Bacteria</taxon>
        <taxon>Pseudomonadati</taxon>
        <taxon>Pseudomonadota</taxon>
        <taxon>Betaproteobacteria</taxon>
        <taxon>Burkholderiales</taxon>
        <taxon>Oxalobacteraceae</taxon>
        <taxon>Telluria group</taxon>
        <taxon>Rugamonas</taxon>
    </lineage>
</organism>
<evidence type="ECO:0000313" key="3">
    <source>
        <dbReference type="EMBL" id="MBA5688785.1"/>
    </source>
</evidence>
<accession>A0A7W2ILH2</accession>
<reference evidence="3 4" key="1">
    <citation type="submission" date="2020-07" db="EMBL/GenBank/DDBJ databases">
        <title>Novel species isolated from subtropical streams in China.</title>
        <authorList>
            <person name="Lu H."/>
        </authorList>
    </citation>
    <scope>NUCLEOTIDE SEQUENCE [LARGE SCALE GENOMIC DNA]</scope>
    <source>
        <strain evidence="3 4">LX47W</strain>
    </source>
</reference>
<comment type="caution">
    <text evidence="3">The sequence shown here is derived from an EMBL/GenBank/DDBJ whole genome shotgun (WGS) entry which is preliminary data.</text>
</comment>
<dbReference type="PANTHER" id="PTHR30204:SF15">
    <property type="entry name" value="BLL5018 PROTEIN"/>
    <property type="match status" value="1"/>
</dbReference>
<dbReference type="Gene3D" id="1.10.1660.10">
    <property type="match status" value="1"/>
</dbReference>
<evidence type="ECO:0000313" key="4">
    <source>
        <dbReference type="Proteomes" id="UP000573499"/>
    </source>
</evidence>
<evidence type="ECO:0000259" key="2">
    <source>
        <dbReference type="PROSITE" id="PS50937"/>
    </source>
</evidence>
<keyword evidence="4" id="KW-1185">Reference proteome</keyword>
<feature type="domain" description="HTH merR-type" evidence="2">
    <location>
        <begin position="21"/>
        <end position="91"/>
    </location>
</feature>
<dbReference type="SMART" id="SM00422">
    <property type="entry name" value="HTH_MERR"/>
    <property type="match status" value="1"/>
</dbReference>
<proteinExistence type="predicted"/>
<dbReference type="EMBL" id="JACEZU010000008">
    <property type="protein sequence ID" value="MBA5688785.1"/>
    <property type="molecule type" value="Genomic_DNA"/>
</dbReference>
<dbReference type="SUPFAM" id="SSF46955">
    <property type="entry name" value="Putative DNA-binding domain"/>
    <property type="match status" value="1"/>
</dbReference>
<dbReference type="InterPro" id="IPR009061">
    <property type="entry name" value="DNA-bd_dom_put_sf"/>
</dbReference>
<dbReference type="Proteomes" id="UP000573499">
    <property type="component" value="Unassembled WGS sequence"/>
</dbReference>
<dbReference type="PROSITE" id="PS50937">
    <property type="entry name" value="HTH_MERR_2"/>
    <property type="match status" value="1"/>
</dbReference>
<dbReference type="AlphaFoldDB" id="A0A7W2ILH2"/>
<dbReference type="RefSeq" id="WP_182154754.1">
    <property type="nucleotide sequence ID" value="NZ_JACEZU010000008.1"/>
</dbReference>
<dbReference type="Pfam" id="PF13411">
    <property type="entry name" value="MerR_1"/>
    <property type="match status" value="1"/>
</dbReference>
<name>A0A7W2ILH2_9BURK</name>
<sequence length="136" mass="15509">MNDRLAKTELAVLPPIPAKRYFTIGEVSELCGVKPHVLRYWEQEFTQLKPVKRRGNRRYYQHHEVLLIRRIRELLYEQGFTISGARNKLDSRATDPVQGEYDGASGLDGSAPPAAVPALDRELIRNELLAILTLLQ</sequence>
<protein>
    <submittedName>
        <fullName evidence="3">MerR family transcriptional regulator</fullName>
    </submittedName>
</protein>
<dbReference type="GO" id="GO:0003700">
    <property type="term" value="F:DNA-binding transcription factor activity"/>
    <property type="evidence" value="ECO:0007669"/>
    <property type="project" value="InterPro"/>
</dbReference>
<dbReference type="FunFam" id="1.10.1660.10:FF:000003">
    <property type="entry name" value="MerR family transcriptional regulator"/>
    <property type="match status" value="1"/>
</dbReference>
<evidence type="ECO:0000256" key="1">
    <source>
        <dbReference type="ARBA" id="ARBA00023125"/>
    </source>
</evidence>
<dbReference type="PANTHER" id="PTHR30204">
    <property type="entry name" value="REDOX-CYCLING DRUG-SENSING TRANSCRIPTIONAL ACTIVATOR SOXR"/>
    <property type="match status" value="1"/>
</dbReference>
<dbReference type="InterPro" id="IPR047057">
    <property type="entry name" value="MerR_fam"/>
</dbReference>